<dbReference type="InterPro" id="IPR000073">
    <property type="entry name" value="AB_hydrolase_1"/>
</dbReference>
<keyword evidence="3" id="KW-1185">Reference proteome</keyword>
<dbReference type="Pfam" id="PF00561">
    <property type="entry name" value="Abhydrolase_1"/>
    <property type="match status" value="1"/>
</dbReference>
<gene>
    <name evidence="2" type="ORF">HH308_06725</name>
</gene>
<name>A0A848KQD8_9ACTN</name>
<proteinExistence type="predicted"/>
<dbReference type="EMBL" id="JABBNB010000005">
    <property type="protein sequence ID" value="NMO00906.1"/>
    <property type="molecule type" value="Genomic_DNA"/>
</dbReference>
<reference evidence="2 3" key="1">
    <citation type="submission" date="2020-04" db="EMBL/GenBank/DDBJ databases">
        <title>Gordonia sp. nov. TBRC 11910.</title>
        <authorList>
            <person name="Suriyachadkun C."/>
        </authorList>
    </citation>
    <scope>NUCLEOTIDE SEQUENCE [LARGE SCALE GENOMIC DNA]</scope>
    <source>
        <strain evidence="2 3">TBRC 11910</strain>
    </source>
</reference>
<sequence length="261" mass="28859">MTIAAEPVSSARKPPVWLYSTELARSSVDFWALAASYPMLATLPRGQRHPVLVLPGFMTNDRWTVTLRGLLRTLGYQAHGWRLGRNVGPTAQVLDGLSARLDELHGRYGQPVTLIGWSLGGVFARQLARSHPEQVRQVITLGSPFRLARHDQSWAAPIYSRFEHRHAERLQLPLESDAAPLPVPSTSIYSRIDGIVAWQTCVDRPGEQAENIAVWSSHFGFGHHPAVIWAIADRLAQPAGRWAPFQAPALLRAAFAATDTT</sequence>
<dbReference type="GO" id="GO:0016787">
    <property type="term" value="F:hydrolase activity"/>
    <property type="evidence" value="ECO:0007669"/>
    <property type="project" value="UniProtKB-KW"/>
</dbReference>
<evidence type="ECO:0000259" key="1">
    <source>
        <dbReference type="Pfam" id="PF00561"/>
    </source>
</evidence>
<organism evidence="2 3">
    <name type="scientific">Gordonia asplenii</name>
    <dbReference type="NCBI Taxonomy" id="2725283"/>
    <lineage>
        <taxon>Bacteria</taxon>
        <taxon>Bacillati</taxon>
        <taxon>Actinomycetota</taxon>
        <taxon>Actinomycetes</taxon>
        <taxon>Mycobacteriales</taxon>
        <taxon>Gordoniaceae</taxon>
        <taxon>Gordonia</taxon>
    </lineage>
</organism>
<protein>
    <submittedName>
        <fullName evidence="2">Alpha/beta hydrolase</fullName>
    </submittedName>
</protein>
<dbReference type="InterPro" id="IPR029058">
    <property type="entry name" value="AB_hydrolase_fold"/>
</dbReference>
<dbReference type="AlphaFoldDB" id="A0A848KQD8"/>
<keyword evidence="2" id="KW-0378">Hydrolase</keyword>
<evidence type="ECO:0000313" key="2">
    <source>
        <dbReference type="EMBL" id="NMO00906.1"/>
    </source>
</evidence>
<dbReference type="Gene3D" id="3.40.50.1820">
    <property type="entry name" value="alpha/beta hydrolase"/>
    <property type="match status" value="1"/>
</dbReference>
<comment type="caution">
    <text evidence="2">The sequence shown here is derived from an EMBL/GenBank/DDBJ whole genome shotgun (WGS) entry which is preliminary data.</text>
</comment>
<feature type="domain" description="AB hydrolase-1" evidence="1">
    <location>
        <begin position="110"/>
        <end position="155"/>
    </location>
</feature>
<accession>A0A848KQD8</accession>
<evidence type="ECO:0000313" key="3">
    <source>
        <dbReference type="Proteomes" id="UP000550729"/>
    </source>
</evidence>
<dbReference type="SUPFAM" id="SSF53474">
    <property type="entry name" value="alpha/beta-Hydrolases"/>
    <property type="match status" value="1"/>
</dbReference>
<dbReference type="Proteomes" id="UP000550729">
    <property type="component" value="Unassembled WGS sequence"/>
</dbReference>